<evidence type="ECO:0000256" key="3">
    <source>
        <dbReference type="SAM" id="SignalP"/>
    </source>
</evidence>
<dbReference type="GO" id="GO:0004252">
    <property type="term" value="F:serine-type endopeptidase activity"/>
    <property type="evidence" value="ECO:0007669"/>
    <property type="project" value="TreeGrafter"/>
</dbReference>
<feature type="chain" id="PRO_5005191802" description="Peptidase S9 prolyl oligopeptidase catalytic domain-containing protein" evidence="3">
    <location>
        <begin position="36"/>
        <end position="849"/>
    </location>
</feature>
<feature type="compositionally biased region" description="Basic and acidic residues" evidence="2">
    <location>
        <begin position="752"/>
        <end position="761"/>
    </location>
</feature>
<dbReference type="InterPro" id="IPR029058">
    <property type="entry name" value="AB_hydrolase_fold"/>
</dbReference>
<feature type="compositionally biased region" description="Basic and acidic residues" evidence="2">
    <location>
        <begin position="770"/>
        <end position="792"/>
    </location>
</feature>
<feature type="compositionally biased region" description="Polar residues" evidence="2">
    <location>
        <begin position="740"/>
        <end position="751"/>
    </location>
</feature>
<feature type="compositionally biased region" description="Acidic residues" evidence="2">
    <location>
        <begin position="213"/>
        <end position="224"/>
    </location>
</feature>
<name>A0A0G4HGK0_9ALVE</name>
<dbReference type="PANTHER" id="PTHR42776:SF27">
    <property type="entry name" value="DIPEPTIDYL PEPTIDASE FAMILY MEMBER 6"/>
    <property type="match status" value="1"/>
</dbReference>
<evidence type="ECO:0000256" key="1">
    <source>
        <dbReference type="ARBA" id="ARBA00022801"/>
    </source>
</evidence>
<dbReference type="SUPFAM" id="SSF82171">
    <property type="entry name" value="DPP6 N-terminal domain-like"/>
    <property type="match status" value="1"/>
</dbReference>
<keyword evidence="1" id="KW-0378">Hydrolase</keyword>
<feature type="domain" description="Peptidase S9 prolyl oligopeptidase catalytic" evidence="4">
    <location>
        <begin position="511"/>
        <end position="715"/>
    </location>
</feature>
<dbReference type="InterPro" id="IPR011042">
    <property type="entry name" value="6-blade_b-propeller_TolB-like"/>
</dbReference>
<proteinExistence type="predicted"/>
<dbReference type="GO" id="GO:0006508">
    <property type="term" value="P:proteolysis"/>
    <property type="evidence" value="ECO:0007669"/>
    <property type="project" value="InterPro"/>
</dbReference>
<keyword evidence="3" id="KW-0732">Signal</keyword>
<dbReference type="EMBL" id="CDMZ01002597">
    <property type="protein sequence ID" value="CEM43038.1"/>
    <property type="molecule type" value="Genomic_DNA"/>
</dbReference>
<feature type="compositionally biased region" description="Acidic residues" evidence="2">
    <location>
        <begin position="817"/>
        <end position="828"/>
    </location>
</feature>
<dbReference type="AlphaFoldDB" id="A0A0G4HGK0"/>
<dbReference type="VEuPathDB" id="CryptoDB:Cvel_27228"/>
<evidence type="ECO:0000259" key="4">
    <source>
        <dbReference type="Pfam" id="PF00326"/>
    </source>
</evidence>
<protein>
    <recommendedName>
        <fullName evidence="4">Peptidase S9 prolyl oligopeptidase catalytic domain-containing protein</fullName>
    </recommendedName>
</protein>
<dbReference type="Gene3D" id="2.120.10.30">
    <property type="entry name" value="TolB, C-terminal domain"/>
    <property type="match status" value="2"/>
</dbReference>
<feature type="compositionally biased region" description="Basic and acidic residues" evidence="2">
    <location>
        <begin position="839"/>
        <end position="849"/>
    </location>
</feature>
<evidence type="ECO:0000313" key="5">
    <source>
        <dbReference type="EMBL" id="CEM43038.1"/>
    </source>
</evidence>
<dbReference type="Gene3D" id="3.40.50.1820">
    <property type="entry name" value="alpha/beta hydrolase"/>
    <property type="match status" value="1"/>
</dbReference>
<dbReference type="InterPro" id="IPR001375">
    <property type="entry name" value="Peptidase_S9_cat"/>
</dbReference>
<feature type="compositionally biased region" description="Basic and acidic residues" evidence="2">
    <location>
        <begin position="241"/>
        <end position="251"/>
    </location>
</feature>
<gene>
    <name evidence="5" type="ORF">Cvel_27228</name>
</gene>
<reference evidence="5" key="1">
    <citation type="submission" date="2014-11" db="EMBL/GenBank/DDBJ databases">
        <authorList>
            <person name="Otto D Thomas"/>
            <person name="Naeem Raeece"/>
        </authorList>
    </citation>
    <scope>NUCLEOTIDE SEQUENCE</scope>
</reference>
<dbReference type="Pfam" id="PF00326">
    <property type="entry name" value="Peptidase_S9"/>
    <property type="match status" value="1"/>
</dbReference>
<accession>A0A0G4HGK0</accession>
<feature type="region of interest" description="Disordered" evidence="2">
    <location>
        <begin position="740"/>
        <end position="849"/>
    </location>
</feature>
<organism evidence="5">
    <name type="scientific">Chromera velia CCMP2878</name>
    <dbReference type="NCBI Taxonomy" id="1169474"/>
    <lineage>
        <taxon>Eukaryota</taxon>
        <taxon>Sar</taxon>
        <taxon>Alveolata</taxon>
        <taxon>Colpodellida</taxon>
        <taxon>Chromeraceae</taxon>
        <taxon>Chromera</taxon>
    </lineage>
</organism>
<feature type="region of interest" description="Disordered" evidence="2">
    <location>
        <begin position="211"/>
        <end position="252"/>
    </location>
</feature>
<dbReference type="PANTHER" id="PTHR42776">
    <property type="entry name" value="SERINE PEPTIDASE S9 FAMILY MEMBER"/>
    <property type="match status" value="1"/>
</dbReference>
<feature type="signal peptide" evidence="3">
    <location>
        <begin position="1"/>
        <end position="35"/>
    </location>
</feature>
<dbReference type="SUPFAM" id="SSF53474">
    <property type="entry name" value="alpha/beta-Hydrolases"/>
    <property type="match status" value="1"/>
</dbReference>
<evidence type="ECO:0000256" key="2">
    <source>
        <dbReference type="SAM" id="MobiDB-lite"/>
    </source>
</evidence>
<sequence>MLGSETLRGACKALTTVLTLVLLTPFLMCSRRASARPMTPEDVSRLVYLGEVAVSPNGRTVAFARNALPDLSKGEKNGGFKTSVYVTENPLSSEETVPREMDVGSLAFSPDGRILSFLWRDREEDDHRGVYGMKVGDRGGGWRKIASLEDSSIHRYAWLPDGQSLLCVAGRPRVEADDLRRDERRLGFTARVHEEERSDNRVLAVPVEVGEGLFEDEEEEEASEESPLSPRTEAGEEEGEGEAKDVSEPPREISLSGYKGALRVSADGSLAAVSVTPTSAVDERMMNSTIHIVRVSDGSLVRTVDTEGKIGDFDLSPDGQILAFIAGVDVHDPGATTLYMTEAARAGGELKGVNEGKPEAVTDIAWSGNSRLAAVVHKGARSLLRLYDRYGAVLDETEGGELIFTSVRPAGGGAFFLRAHHPTHPTELFLLSANKTVHRWTDTNPWLSDLDFGAQRTVTYTARDGQAIEGVLVEPVGGVPEGGAPTIFDIHGGPESHESNGWVTGYTGPGQIAAGRGYAVFLPNYRGSTGYGVAFSKDHQRDYGGKEFNDIVDAIQPLQAEGVLDPSRVGITGGSYGGFATAWASTNLTDLFVAGVMSIGISNQVSKWGTTDIPNEMFLVHARLWPWDDWLWLLERSPVFYAGQARTPLLILHGEEDTRVSPSQSEELYRHIKVRTDTPVRLVTYPGEGHGNRNAASRYDFNLRMLEWFEVYLKSGDRKAPLPPPSPDLSLILPPVNASSESEAMLNQSRTNQDRLREGAHRKPVAPTTAERKRETEIFEKTGDQAVEREVSPHTPSPPSSHSSWLGGRDDLPWDASTEEDKEEEEDLTSSGLSVDPLIFRETKGLRVH</sequence>